<accession>A0A914I565</accession>
<dbReference type="AlphaFoldDB" id="A0A914I565"/>
<feature type="compositionally biased region" description="Acidic residues" evidence="1">
    <location>
        <begin position="385"/>
        <end position="396"/>
    </location>
</feature>
<proteinExistence type="predicted"/>
<organism evidence="2 3">
    <name type="scientific">Globodera rostochiensis</name>
    <name type="common">Golden nematode worm</name>
    <name type="synonym">Heterodera rostochiensis</name>
    <dbReference type="NCBI Taxonomy" id="31243"/>
    <lineage>
        <taxon>Eukaryota</taxon>
        <taxon>Metazoa</taxon>
        <taxon>Ecdysozoa</taxon>
        <taxon>Nematoda</taxon>
        <taxon>Chromadorea</taxon>
        <taxon>Rhabditida</taxon>
        <taxon>Tylenchina</taxon>
        <taxon>Tylenchomorpha</taxon>
        <taxon>Tylenchoidea</taxon>
        <taxon>Heteroderidae</taxon>
        <taxon>Heteroderinae</taxon>
        <taxon>Globodera</taxon>
    </lineage>
</organism>
<feature type="region of interest" description="Disordered" evidence="1">
    <location>
        <begin position="1"/>
        <end position="21"/>
    </location>
</feature>
<reference evidence="3" key="1">
    <citation type="submission" date="2022-11" db="UniProtKB">
        <authorList>
            <consortium name="WormBaseParasite"/>
        </authorList>
    </citation>
    <scope>IDENTIFICATION</scope>
</reference>
<name>A0A914I565_GLORO</name>
<feature type="region of interest" description="Disordered" evidence="1">
    <location>
        <begin position="333"/>
        <end position="402"/>
    </location>
</feature>
<feature type="compositionally biased region" description="Basic and acidic residues" evidence="1">
    <location>
        <begin position="355"/>
        <end position="384"/>
    </location>
</feature>
<dbReference type="WBParaSite" id="Gr19_v10_g689.t2">
    <property type="protein sequence ID" value="Gr19_v10_g689.t2"/>
    <property type="gene ID" value="Gr19_v10_g689"/>
</dbReference>
<keyword evidence="2" id="KW-1185">Reference proteome</keyword>
<evidence type="ECO:0000313" key="3">
    <source>
        <dbReference type="WBParaSite" id="Gr19_v10_g689.t2"/>
    </source>
</evidence>
<feature type="compositionally biased region" description="Basic and acidic residues" evidence="1">
    <location>
        <begin position="1"/>
        <end position="10"/>
    </location>
</feature>
<dbReference type="Proteomes" id="UP000887572">
    <property type="component" value="Unplaced"/>
</dbReference>
<protein>
    <submittedName>
        <fullName evidence="3">Uncharacterized protein</fullName>
    </submittedName>
</protein>
<evidence type="ECO:0000313" key="2">
    <source>
        <dbReference type="Proteomes" id="UP000887572"/>
    </source>
</evidence>
<evidence type="ECO:0000256" key="1">
    <source>
        <dbReference type="SAM" id="MobiDB-lite"/>
    </source>
</evidence>
<sequence length="582" mass="64508">MNVESEKDESTELAGTELAGTELAGTELAGTELAGTELAGTELDGVGWDGVAGTELAELTRFVAFVRLARDRLGSASRAQGAPGNGTPPLSLPIVAVAFGWSRRSGDDSVVVRFVPRRRFPPAWNFDSFLIEQDRTADDFPGPTVQDPDGLILISSDQFWSAQSDEFGTTKNADAHKITDDLNTNIRAKNASADIKYLLNNTATSPVPPVIERIEIRLVDSQNATDETPLIIVDVVKKNGSAGVAATIQQAIQTEKPALDEDVGSPKPDKSFLVRLRQPNYHSVSFVPFEAATTTTTSEQPNLEANNADENQLIESTELPFVGQMVHIIATEDEVSRQSADQNDDKMTPGQMKTIRNEEDKRTGIAIRAGHEDRARFVRDHHEADDSDDDDEEMAEELGGRDEFVVNEAAILGETTNLSAFSAYGVHNNDDTLSSASSSFSSSAEEQPNISKLIMQHNSRSNDGDEQFGDDAALTDQQEEKPDQQEVALASDPEDEECLANQAKLSRETVQKLRTERRRIVQTIQRINKQQRELCQPDQRQEHVPYRKCPMWRREKFFLYYALMRLTYCANYERWPSAKVDN</sequence>